<evidence type="ECO:0000313" key="2">
    <source>
        <dbReference type="EMBL" id="CAG7653796.1"/>
    </source>
</evidence>
<name>A0A9W4MJ96_9ACTN</name>
<evidence type="ECO:0000256" key="1">
    <source>
        <dbReference type="SAM" id="MobiDB-lite"/>
    </source>
</evidence>
<organism evidence="2 3">
    <name type="scientific">Actinacidiphila bryophytorum</name>
    <dbReference type="NCBI Taxonomy" id="1436133"/>
    <lineage>
        <taxon>Bacteria</taxon>
        <taxon>Bacillati</taxon>
        <taxon>Actinomycetota</taxon>
        <taxon>Actinomycetes</taxon>
        <taxon>Kitasatosporales</taxon>
        <taxon>Streptomycetaceae</taxon>
        <taxon>Actinacidiphila</taxon>
    </lineage>
</organism>
<feature type="compositionally biased region" description="Basic and acidic residues" evidence="1">
    <location>
        <begin position="128"/>
        <end position="137"/>
    </location>
</feature>
<dbReference type="Proteomes" id="UP001153328">
    <property type="component" value="Unassembled WGS sequence"/>
</dbReference>
<dbReference type="AlphaFoldDB" id="A0A9W4MJ96"/>
<feature type="region of interest" description="Disordered" evidence="1">
    <location>
        <begin position="128"/>
        <end position="181"/>
    </location>
</feature>
<proteinExistence type="predicted"/>
<comment type="caution">
    <text evidence="2">The sequence shown here is derived from an EMBL/GenBank/DDBJ whole genome shotgun (WGS) entry which is preliminary data.</text>
</comment>
<sequence length="181" mass="19684">MRHAPPPGRGPGWVPLAVALLLPARGGWSRSSPHPWVIAPCGALLALRPFGRGAQFPAPLQVLPLAVGGRLSRRRGWSRSSPHPLVLPPSRRTGAVRQRPVRRRVSVFLRGAVCLRRVSVFQGRGELRAQPEERERSNATASGNHLRRRWGTPRRSSGGRTARSAPAGGEVTAHREGRDTA</sequence>
<keyword evidence="3" id="KW-1185">Reference proteome</keyword>
<accession>A0A9W4MJ96</accession>
<feature type="compositionally biased region" description="Basic and acidic residues" evidence="1">
    <location>
        <begin position="172"/>
        <end position="181"/>
    </location>
</feature>
<feature type="compositionally biased region" description="Low complexity" evidence="1">
    <location>
        <begin position="153"/>
        <end position="169"/>
    </location>
</feature>
<evidence type="ECO:0000313" key="3">
    <source>
        <dbReference type="Proteomes" id="UP001153328"/>
    </source>
</evidence>
<dbReference type="EMBL" id="CAJVAX010000020">
    <property type="protein sequence ID" value="CAG7653796.1"/>
    <property type="molecule type" value="Genomic_DNA"/>
</dbReference>
<reference evidence="2" key="1">
    <citation type="submission" date="2021-06" db="EMBL/GenBank/DDBJ databases">
        <authorList>
            <person name="Arsene-Ploetze F."/>
        </authorList>
    </citation>
    <scope>NUCLEOTIDE SEQUENCE</scope>
    <source>
        <strain evidence="2">SBRY1</strain>
    </source>
</reference>
<protein>
    <submittedName>
        <fullName evidence="2">Uncharacterized protein</fullName>
    </submittedName>
</protein>
<gene>
    <name evidence="2" type="ORF">SBRY_60262</name>
</gene>
<feature type="region of interest" description="Disordered" evidence="1">
    <location>
        <begin position="74"/>
        <end position="98"/>
    </location>
</feature>